<accession>A0A9D3VGH2</accession>
<gene>
    <name evidence="1" type="ORF">J1N35_022686</name>
</gene>
<dbReference type="AlphaFoldDB" id="A0A9D3VGH2"/>
<dbReference type="OrthoDB" id="1113891at2759"/>
<proteinExistence type="predicted"/>
<reference evidence="1 2" key="1">
    <citation type="journal article" date="2021" name="Plant Biotechnol. J.">
        <title>Multi-omics assisted identification of the key and species-specific regulatory components of drought-tolerant mechanisms in Gossypium stocksii.</title>
        <authorList>
            <person name="Yu D."/>
            <person name="Ke L."/>
            <person name="Zhang D."/>
            <person name="Wu Y."/>
            <person name="Sun Y."/>
            <person name="Mei J."/>
            <person name="Sun J."/>
            <person name="Sun Y."/>
        </authorList>
    </citation>
    <scope>NUCLEOTIDE SEQUENCE [LARGE SCALE GENOMIC DNA]</scope>
    <source>
        <strain evidence="2">cv. E1</strain>
        <tissue evidence="1">Leaf</tissue>
    </source>
</reference>
<dbReference type="SUPFAM" id="SSF47240">
    <property type="entry name" value="Ferritin-like"/>
    <property type="match status" value="1"/>
</dbReference>
<keyword evidence="2" id="KW-1185">Reference proteome</keyword>
<dbReference type="EMBL" id="JAIQCV010000007">
    <property type="protein sequence ID" value="KAH1082925.1"/>
    <property type="molecule type" value="Genomic_DNA"/>
</dbReference>
<organism evidence="1 2">
    <name type="scientific">Gossypium stocksii</name>
    <dbReference type="NCBI Taxonomy" id="47602"/>
    <lineage>
        <taxon>Eukaryota</taxon>
        <taxon>Viridiplantae</taxon>
        <taxon>Streptophyta</taxon>
        <taxon>Embryophyta</taxon>
        <taxon>Tracheophyta</taxon>
        <taxon>Spermatophyta</taxon>
        <taxon>Magnoliopsida</taxon>
        <taxon>eudicotyledons</taxon>
        <taxon>Gunneridae</taxon>
        <taxon>Pentapetalae</taxon>
        <taxon>rosids</taxon>
        <taxon>malvids</taxon>
        <taxon>Malvales</taxon>
        <taxon>Malvaceae</taxon>
        <taxon>Malvoideae</taxon>
        <taxon>Gossypium</taxon>
    </lineage>
</organism>
<evidence type="ECO:0000313" key="2">
    <source>
        <dbReference type="Proteomes" id="UP000828251"/>
    </source>
</evidence>
<protein>
    <submittedName>
        <fullName evidence="1">Uncharacterized protein</fullName>
    </submittedName>
</protein>
<dbReference type="InterPro" id="IPR009078">
    <property type="entry name" value="Ferritin-like_SF"/>
</dbReference>
<dbReference type="Proteomes" id="UP000828251">
    <property type="component" value="Unassembled WGS sequence"/>
</dbReference>
<sequence length="73" mass="8389">MQNRTRQSSSYSLKNKRGGRAQLLEISLPLLEFDHGMKGHALHAMEFALQMEKTANARLLHLHRVRLSCLSFL</sequence>
<dbReference type="InterPro" id="IPR012347">
    <property type="entry name" value="Ferritin-like"/>
</dbReference>
<evidence type="ECO:0000313" key="1">
    <source>
        <dbReference type="EMBL" id="KAH1082925.1"/>
    </source>
</evidence>
<name>A0A9D3VGH2_9ROSI</name>
<comment type="caution">
    <text evidence="1">The sequence shown here is derived from an EMBL/GenBank/DDBJ whole genome shotgun (WGS) entry which is preliminary data.</text>
</comment>
<dbReference type="Gene3D" id="1.20.1260.10">
    <property type="match status" value="1"/>
</dbReference>